<organism evidence="1 2">
    <name type="scientific">Blattamonas nauphoetae</name>
    <dbReference type="NCBI Taxonomy" id="2049346"/>
    <lineage>
        <taxon>Eukaryota</taxon>
        <taxon>Metamonada</taxon>
        <taxon>Preaxostyla</taxon>
        <taxon>Oxymonadida</taxon>
        <taxon>Blattamonas</taxon>
    </lineage>
</organism>
<dbReference type="EMBL" id="JARBJD010000166">
    <property type="protein sequence ID" value="KAK2948928.1"/>
    <property type="molecule type" value="Genomic_DNA"/>
</dbReference>
<protein>
    <submittedName>
        <fullName evidence="1">Uncharacterized protein</fullName>
    </submittedName>
</protein>
<reference evidence="1 2" key="1">
    <citation type="journal article" date="2022" name="bioRxiv">
        <title>Genomics of Preaxostyla Flagellates Illuminates Evolutionary Transitions and the Path Towards Mitochondrial Loss.</title>
        <authorList>
            <person name="Novak L.V.F."/>
            <person name="Treitli S.C."/>
            <person name="Pyrih J."/>
            <person name="Halakuc P."/>
            <person name="Pipaliya S.V."/>
            <person name="Vacek V."/>
            <person name="Brzon O."/>
            <person name="Soukal P."/>
            <person name="Eme L."/>
            <person name="Dacks J.B."/>
            <person name="Karnkowska A."/>
            <person name="Elias M."/>
            <person name="Hampl V."/>
        </authorList>
    </citation>
    <scope>NUCLEOTIDE SEQUENCE [LARGE SCALE GENOMIC DNA]</scope>
    <source>
        <strain evidence="1">NAU3</strain>
        <tissue evidence="1">Gut</tissue>
    </source>
</reference>
<keyword evidence="2" id="KW-1185">Reference proteome</keyword>
<name>A0ABQ9X8Y0_9EUKA</name>
<evidence type="ECO:0000313" key="1">
    <source>
        <dbReference type="EMBL" id="KAK2948928.1"/>
    </source>
</evidence>
<sequence>MPISPLQLMLTIDEDQACCDFSKHPLMEDITLAGTDLAFSAQTTKGAQSKWKRYRREKDTVKGCDAIAECGSTQDDELFWQVFGTINAQVGPSPMKTRVKKISHNRNKSCD</sequence>
<accession>A0ABQ9X8Y0</accession>
<comment type="caution">
    <text evidence="1">The sequence shown here is derived from an EMBL/GenBank/DDBJ whole genome shotgun (WGS) entry which is preliminary data.</text>
</comment>
<evidence type="ECO:0000313" key="2">
    <source>
        <dbReference type="Proteomes" id="UP001281761"/>
    </source>
</evidence>
<dbReference type="Proteomes" id="UP001281761">
    <property type="component" value="Unassembled WGS sequence"/>
</dbReference>
<proteinExistence type="predicted"/>
<gene>
    <name evidence="1" type="ORF">BLNAU_16146</name>
</gene>